<keyword evidence="2" id="KW-0479">Metal-binding</keyword>
<keyword evidence="3" id="KW-0862">Zinc</keyword>
<evidence type="ECO:0000256" key="3">
    <source>
        <dbReference type="ARBA" id="ARBA00022833"/>
    </source>
</evidence>
<evidence type="ECO:0000256" key="1">
    <source>
        <dbReference type="ARBA" id="ARBA00001947"/>
    </source>
</evidence>
<dbReference type="Gene3D" id="1.20.5.1300">
    <property type="match status" value="1"/>
</dbReference>
<accession>A0A7S2SQY6</accession>
<dbReference type="FunFam" id="3.40.50.1980:FF:000001">
    <property type="entry name" value="Histidinol dehydrogenase"/>
    <property type="match status" value="1"/>
</dbReference>
<reference evidence="6" key="1">
    <citation type="submission" date="2021-01" db="EMBL/GenBank/DDBJ databases">
        <authorList>
            <person name="Corre E."/>
            <person name="Pelletier E."/>
            <person name="Niang G."/>
            <person name="Scheremetjew M."/>
            <person name="Finn R."/>
            <person name="Kale V."/>
            <person name="Holt S."/>
            <person name="Cochrane G."/>
            <person name="Meng A."/>
            <person name="Brown T."/>
            <person name="Cohen L."/>
        </authorList>
    </citation>
    <scope>NUCLEOTIDE SEQUENCE</scope>
    <source>
        <strain evidence="6">CCMP1243</strain>
    </source>
</reference>
<dbReference type="Pfam" id="PF00815">
    <property type="entry name" value="Histidinol_dh"/>
    <property type="match status" value="1"/>
</dbReference>
<comment type="similarity">
    <text evidence="5">Belongs to the histidinol dehydrogenase family.</text>
</comment>
<dbReference type="GO" id="GO:0000105">
    <property type="term" value="P:L-histidine biosynthetic process"/>
    <property type="evidence" value="ECO:0007669"/>
    <property type="project" value="TreeGrafter"/>
</dbReference>
<gene>
    <name evidence="6" type="ORF">RMAR1173_LOCUS18189</name>
</gene>
<dbReference type="EMBL" id="HBHJ01027478">
    <property type="protein sequence ID" value="CAD9707198.1"/>
    <property type="molecule type" value="Transcribed_RNA"/>
</dbReference>
<dbReference type="InterPro" id="IPR012131">
    <property type="entry name" value="Hstdl_DH"/>
</dbReference>
<evidence type="ECO:0000256" key="5">
    <source>
        <dbReference type="RuleBase" id="RU004175"/>
    </source>
</evidence>
<dbReference type="GO" id="GO:0004399">
    <property type="term" value="F:histidinol dehydrogenase activity"/>
    <property type="evidence" value="ECO:0007669"/>
    <property type="project" value="UniProtKB-ARBA"/>
</dbReference>
<name>A0A7S2SQY6_9STRA</name>
<dbReference type="Gene3D" id="3.40.50.1980">
    <property type="entry name" value="Nitrogenase molybdenum iron protein domain"/>
    <property type="match status" value="1"/>
</dbReference>
<evidence type="ECO:0000256" key="4">
    <source>
        <dbReference type="ARBA" id="ARBA00023002"/>
    </source>
</evidence>
<dbReference type="GO" id="GO:0051287">
    <property type="term" value="F:NAD binding"/>
    <property type="evidence" value="ECO:0007669"/>
    <property type="project" value="InterPro"/>
</dbReference>
<dbReference type="AlphaFoldDB" id="A0A7S2SQY6"/>
<evidence type="ECO:0008006" key="7">
    <source>
        <dbReference type="Google" id="ProtNLM"/>
    </source>
</evidence>
<comment type="cofactor">
    <cofactor evidence="1">
        <name>Zn(2+)</name>
        <dbReference type="ChEBI" id="CHEBI:29105"/>
    </cofactor>
</comment>
<proteinExistence type="inferred from homology"/>
<dbReference type="GO" id="GO:0005829">
    <property type="term" value="C:cytosol"/>
    <property type="evidence" value="ECO:0007669"/>
    <property type="project" value="TreeGrafter"/>
</dbReference>
<dbReference type="PANTHER" id="PTHR21256">
    <property type="entry name" value="HISTIDINOL DEHYDROGENASE HDH"/>
    <property type="match status" value="1"/>
</dbReference>
<dbReference type="PANTHER" id="PTHR21256:SF2">
    <property type="entry name" value="HISTIDINE BIOSYNTHESIS TRIFUNCTIONAL PROTEIN"/>
    <property type="match status" value="1"/>
</dbReference>
<dbReference type="GO" id="GO:0046872">
    <property type="term" value="F:metal ion binding"/>
    <property type="evidence" value="ECO:0007669"/>
    <property type="project" value="UniProtKB-KW"/>
</dbReference>
<organism evidence="6">
    <name type="scientific">Rhizochromulina marina</name>
    <dbReference type="NCBI Taxonomy" id="1034831"/>
    <lineage>
        <taxon>Eukaryota</taxon>
        <taxon>Sar</taxon>
        <taxon>Stramenopiles</taxon>
        <taxon>Ochrophyta</taxon>
        <taxon>Dictyochophyceae</taxon>
        <taxon>Rhizochromulinales</taxon>
        <taxon>Rhizochromulina</taxon>
    </lineage>
</organism>
<evidence type="ECO:0000256" key="2">
    <source>
        <dbReference type="ARBA" id="ARBA00022723"/>
    </source>
</evidence>
<evidence type="ECO:0000313" key="6">
    <source>
        <dbReference type="EMBL" id="CAD9707198.1"/>
    </source>
</evidence>
<dbReference type="SUPFAM" id="SSF53720">
    <property type="entry name" value="ALDH-like"/>
    <property type="match status" value="1"/>
</dbReference>
<keyword evidence="4" id="KW-0560">Oxidoreductase</keyword>
<protein>
    <recommendedName>
        <fullName evidence="7">Histidinol dehydrogenase</fullName>
    </recommendedName>
</protein>
<dbReference type="InterPro" id="IPR016161">
    <property type="entry name" value="Ald_DH/histidinol_DH"/>
</dbReference>
<sequence length="204" mass="21796">MIIADHTAKPEVVAADLLAQAEHDVDARPILITTRAALVDEVNSELQKQLAVLPTAPVAREAVAKGFAVVAPDMDAAICLSDAVGPEHLEIQTENADDVGRRCNHYGGLFIGEIAAEVLGDYGAGPNHVLPTGGTARYSGGLSVFNFVRIRTWMRIDDKLASQQLVQDSIQLARLEGLEAHARAAEKRLVDSDAGESPTKKQRA</sequence>
<dbReference type="PRINTS" id="PR00083">
    <property type="entry name" value="HOLDHDRGNASE"/>
</dbReference>